<protein>
    <recommendedName>
        <fullName evidence="8">Small-subunit processome Utp12 domain-containing protein</fullName>
    </recommendedName>
</protein>
<feature type="region of interest" description="Disordered" evidence="7">
    <location>
        <begin position="373"/>
        <end position="400"/>
    </location>
</feature>
<organism evidence="9 10">
    <name type="scientific">Pristionchus entomophagus</name>
    <dbReference type="NCBI Taxonomy" id="358040"/>
    <lineage>
        <taxon>Eukaryota</taxon>
        <taxon>Metazoa</taxon>
        <taxon>Ecdysozoa</taxon>
        <taxon>Nematoda</taxon>
        <taxon>Chromadorea</taxon>
        <taxon>Rhabditida</taxon>
        <taxon>Rhabditina</taxon>
        <taxon>Diplogasteromorpha</taxon>
        <taxon>Diplogasteroidea</taxon>
        <taxon>Neodiplogasteridae</taxon>
        <taxon>Pristionchus</taxon>
    </lineage>
</organism>
<dbReference type="GO" id="GO:0030515">
    <property type="term" value="F:snoRNA binding"/>
    <property type="evidence" value="ECO:0007669"/>
    <property type="project" value="TreeGrafter"/>
</dbReference>
<feature type="region of interest" description="Disordered" evidence="7">
    <location>
        <begin position="223"/>
        <end position="248"/>
    </location>
</feature>
<evidence type="ECO:0000256" key="5">
    <source>
        <dbReference type="ARBA" id="ARBA00038229"/>
    </source>
</evidence>
<evidence type="ECO:0000256" key="1">
    <source>
        <dbReference type="ARBA" id="ARBA00004604"/>
    </source>
</evidence>
<keyword evidence="3" id="KW-0677">Repeat</keyword>
<keyword evidence="2 6" id="KW-0853">WD repeat</keyword>
<dbReference type="Proteomes" id="UP001432027">
    <property type="component" value="Unassembled WGS sequence"/>
</dbReference>
<feature type="compositionally biased region" description="Basic and acidic residues" evidence="7">
    <location>
        <begin position="234"/>
        <end position="248"/>
    </location>
</feature>
<evidence type="ECO:0000313" key="9">
    <source>
        <dbReference type="EMBL" id="GMS82878.1"/>
    </source>
</evidence>
<dbReference type="PROSITE" id="PS50082">
    <property type="entry name" value="WD_REPEATS_2"/>
    <property type="match status" value="6"/>
</dbReference>
<comment type="subcellular location">
    <subcellularLocation>
        <location evidence="1">Nucleus</location>
        <location evidence="1">Nucleolus</location>
    </subcellularLocation>
</comment>
<dbReference type="Pfam" id="PF25172">
    <property type="entry name" value="Beta-prop_WDR3_2nd"/>
    <property type="match status" value="1"/>
</dbReference>
<dbReference type="InterPro" id="IPR015943">
    <property type="entry name" value="WD40/YVTN_repeat-like_dom_sf"/>
</dbReference>
<sequence>MGLTKDYLRYVHVGACNAVGSANGCVVAIDGATCAVAACDNVNIYNLRTAEKVAHLDNEKKTVTAIKMCAAKKYLAIGYNDGSLRLYDRTAEDQGSFVSLIGHRSGVNCIAFSNDGLTVATGGKDSTIVIWDIVAETGIVRLNGHKDSITHLQFTQNDRFLVSSSKDTYVKMWNVESHSCFYTVSDHRSEVYSFALLKHDSLLVTASAELELLVFDVHWIGGGKKQSADPSDPSSKKQKTDEMVEMRPEEKDDLANRFVRVSLRGRLLRQSSGRALQLCVSADERLMLCLGSGQVIDIFRIYTDDETAKRVTKKLRKAKRKANDSSSSTAPTAEDVAQDVTTKIGRIGEYRALKDKVKWADFAPLATEGSIVARKDVEDEEGEEEEGKGEGGKERGDIGGEKKKEEKYTYTAFVLCKSNTVQQVAITVDLETNETRSESVANLDKLGHREDIRSLAVSSNNAAYASGGGSQVIIWSLRSLKPLNTLREIGMDDVTAVIFATGDNHVVVGTKSGSLFLFVLGSAECIEVKRSAHESAIWQIGPTPDRKGFVTCSADKTVKFWSYQLIEEGPKKRLSIRETRVLSVPDEALCVAISPDGKFLLVGLLNSTVSVYFTDTLKFFLSLYGHSLPVTSVTVSPDSKLAVSGSADKTIKIWGLDFGDCHKSFHAHDEPVSCVLFSPSDEEMLVWSAGKDGKIKQWDAVKRDRVQVLANHTAEVRAIARNGEGTVMLSASHDRSIRCWELTEEIIVLEEEEAIEREEQFDAKFLDEDDVVAGETRVQTGEDPEKSAIATMAAAKNKQSIASTEQICEAVEIARKERGAEQEEDYQPHPLIRAIGSASLNHFLVDVVSRVQPSNLERALVMVPFGFVPDLLEAFAFAVKKHYKLELATRVALYLLRIHHTHVINSPILLPIVDGLRKQMPEGIATVRHVYGVNLAALKMLQKEYEEQQEERLFDESAILNPKLAKKKRAKTRKAIVKAVTN</sequence>
<dbReference type="Pfam" id="PF04003">
    <property type="entry name" value="Utp12"/>
    <property type="match status" value="1"/>
</dbReference>
<feature type="compositionally biased region" description="Acidic residues" evidence="7">
    <location>
        <begin position="378"/>
        <end position="387"/>
    </location>
</feature>
<feature type="region of interest" description="Disordered" evidence="7">
    <location>
        <begin position="315"/>
        <end position="335"/>
    </location>
</feature>
<feature type="repeat" description="WD" evidence="6">
    <location>
        <begin position="100"/>
        <end position="133"/>
    </location>
</feature>
<dbReference type="GO" id="GO:0034388">
    <property type="term" value="C:Pwp2p-containing subcomplex of 90S preribosome"/>
    <property type="evidence" value="ECO:0007669"/>
    <property type="project" value="TreeGrafter"/>
</dbReference>
<dbReference type="InterPro" id="IPR020472">
    <property type="entry name" value="WD40_PAC1"/>
</dbReference>
<evidence type="ECO:0000256" key="2">
    <source>
        <dbReference type="ARBA" id="ARBA00022574"/>
    </source>
</evidence>
<feature type="repeat" description="WD" evidence="6">
    <location>
        <begin position="665"/>
        <end position="708"/>
    </location>
</feature>
<reference evidence="9" key="1">
    <citation type="submission" date="2023-10" db="EMBL/GenBank/DDBJ databases">
        <title>Genome assembly of Pristionchus species.</title>
        <authorList>
            <person name="Yoshida K."/>
            <person name="Sommer R.J."/>
        </authorList>
    </citation>
    <scope>NUCLEOTIDE SEQUENCE</scope>
    <source>
        <strain evidence="9">RS0144</strain>
    </source>
</reference>
<dbReference type="EMBL" id="BTSX01000002">
    <property type="protein sequence ID" value="GMS82878.1"/>
    <property type="molecule type" value="Genomic_DNA"/>
</dbReference>
<evidence type="ECO:0000256" key="7">
    <source>
        <dbReference type="SAM" id="MobiDB-lite"/>
    </source>
</evidence>
<dbReference type="PROSITE" id="PS00678">
    <property type="entry name" value="WD_REPEATS_1"/>
    <property type="match status" value="2"/>
</dbReference>
<dbReference type="PRINTS" id="PR00320">
    <property type="entry name" value="GPROTEINBRPT"/>
</dbReference>
<gene>
    <name evidence="9" type="ORF">PENTCL1PPCAC_5054</name>
</gene>
<evidence type="ECO:0000313" key="10">
    <source>
        <dbReference type="Proteomes" id="UP001432027"/>
    </source>
</evidence>
<feature type="compositionally biased region" description="Basic and acidic residues" evidence="7">
    <location>
        <begin position="388"/>
        <end position="400"/>
    </location>
</feature>
<dbReference type="AlphaFoldDB" id="A0AAV5SIH2"/>
<comment type="similarity">
    <text evidence="5">Belongs to the WD repeat WDR3/UTP12 family.</text>
</comment>
<dbReference type="Gene3D" id="2.130.10.10">
    <property type="entry name" value="YVTN repeat-like/Quinoprotein amine dehydrogenase"/>
    <property type="match status" value="4"/>
</dbReference>
<dbReference type="GO" id="GO:0030490">
    <property type="term" value="P:maturation of SSU-rRNA"/>
    <property type="evidence" value="ECO:0007669"/>
    <property type="project" value="TreeGrafter"/>
</dbReference>
<feature type="repeat" description="WD" evidence="6">
    <location>
        <begin position="530"/>
        <end position="562"/>
    </location>
</feature>
<comment type="caution">
    <text evidence="9">The sequence shown here is derived from an EMBL/GenBank/DDBJ whole genome shotgun (WGS) entry which is preliminary data.</text>
</comment>
<proteinExistence type="inferred from homology"/>
<dbReference type="Pfam" id="PF25173">
    <property type="entry name" value="Beta-prop_WDR3_1st"/>
    <property type="match status" value="1"/>
</dbReference>
<dbReference type="PROSITE" id="PS50294">
    <property type="entry name" value="WD_REPEATS_REGION"/>
    <property type="match status" value="5"/>
</dbReference>
<dbReference type="InterPro" id="IPR019775">
    <property type="entry name" value="WD40_repeat_CS"/>
</dbReference>
<dbReference type="FunFam" id="2.130.10.10:FF:000157">
    <property type="entry name" value="WD repeat domain 3"/>
    <property type="match status" value="1"/>
</dbReference>
<dbReference type="SUPFAM" id="SSF50978">
    <property type="entry name" value="WD40 repeat-like"/>
    <property type="match status" value="1"/>
</dbReference>
<feature type="repeat" description="WD" evidence="6">
    <location>
        <begin position="709"/>
        <end position="750"/>
    </location>
</feature>
<name>A0AAV5SIH2_9BILA</name>
<dbReference type="InterPro" id="IPR011047">
    <property type="entry name" value="Quinoprotein_ADH-like_sf"/>
</dbReference>
<dbReference type="CDD" id="cd00200">
    <property type="entry name" value="WD40"/>
    <property type="match status" value="1"/>
</dbReference>
<keyword evidence="10" id="KW-1185">Reference proteome</keyword>
<evidence type="ECO:0000256" key="3">
    <source>
        <dbReference type="ARBA" id="ARBA00022737"/>
    </source>
</evidence>
<feature type="repeat" description="WD" evidence="6">
    <location>
        <begin position="623"/>
        <end position="664"/>
    </location>
</feature>
<feature type="domain" description="Small-subunit processome Utp12" evidence="8">
    <location>
        <begin position="842"/>
        <end position="942"/>
    </location>
</feature>
<accession>A0AAV5SIH2</accession>
<dbReference type="GO" id="GO:0032040">
    <property type="term" value="C:small-subunit processome"/>
    <property type="evidence" value="ECO:0007669"/>
    <property type="project" value="TreeGrafter"/>
</dbReference>
<keyword evidence="4" id="KW-0539">Nucleus</keyword>
<evidence type="ECO:0000256" key="6">
    <source>
        <dbReference type="PROSITE-ProRule" id="PRU00221"/>
    </source>
</evidence>
<dbReference type="InterPro" id="IPR001680">
    <property type="entry name" value="WD40_rpt"/>
</dbReference>
<dbReference type="PANTHER" id="PTHR19853:SF0">
    <property type="entry name" value="WD REPEAT-CONTAINING PROTEIN 3"/>
    <property type="match status" value="1"/>
</dbReference>
<dbReference type="SUPFAM" id="SSF50998">
    <property type="entry name" value="Quinoprotein alcohol dehydrogenase-like"/>
    <property type="match status" value="1"/>
</dbReference>
<evidence type="ECO:0000259" key="8">
    <source>
        <dbReference type="Pfam" id="PF04003"/>
    </source>
</evidence>
<evidence type="ECO:0000256" key="4">
    <source>
        <dbReference type="ARBA" id="ARBA00023242"/>
    </source>
</evidence>
<dbReference type="InterPro" id="IPR036322">
    <property type="entry name" value="WD40_repeat_dom_sf"/>
</dbReference>
<dbReference type="InterPro" id="IPR007148">
    <property type="entry name" value="SSU_processome_Utp12"/>
</dbReference>
<dbReference type="PANTHER" id="PTHR19853">
    <property type="entry name" value="WD REPEAT CONTAINING PROTEIN 3 WDR3"/>
    <property type="match status" value="1"/>
</dbReference>
<dbReference type="InterPro" id="IPR051570">
    <property type="entry name" value="TBC1_cilium_biogenesis"/>
</dbReference>
<feature type="repeat" description="WD" evidence="6">
    <location>
        <begin position="142"/>
        <end position="183"/>
    </location>
</feature>
<dbReference type="SMART" id="SM00320">
    <property type="entry name" value="WD40"/>
    <property type="match status" value="11"/>
</dbReference>